<evidence type="ECO:0000313" key="1">
    <source>
        <dbReference type="EMBL" id="KAI4316410.1"/>
    </source>
</evidence>
<dbReference type="EMBL" id="CM039435">
    <property type="protein sequence ID" value="KAI4316410.1"/>
    <property type="molecule type" value="Genomic_DNA"/>
</dbReference>
<accession>A0ACB9LY90</accession>
<protein>
    <submittedName>
        <fullName evidence="1">Uncharacterized protein</fullName>
    </submittedName>
</protein>
<comment type="caution">
    <text evidence="1">The sequence shown here is derived from an EMBL/GenBank/DDBJ whole genome shotgun (WGS) entry which is preliminary data.</text>
</comment>
<evidence type="ECO:0000313" key="2">
    <source>
        <dbReference type="Proteomes" id="UP000828941"/>
    </source>
</evidence>
<sequence>MKRGSVNSLQFYGSRGEVSTINQKYQSLLEDYLELQKDHVSNKKKLQTSKEKREILLDELRFLRHRHQYLSKLQFSKDESKLAAHQNSYTRNAPIGKQINYIVNEPYIDQQGRSKEELVLNTAKVQKKRKNCLKNDNKGVKRKISWQDKVALKG</sequence>
<name>A0ACB9LY90_BAUVA</name>
<organism evidence="1 2">
    <name type="scientific">Bauhinia variegata</name>
    <name type="common">Purple orchid tree</name>
    <name type="synonym">Phanera variegata</name>
    <dbReference type="NCBI Taxonomy" id="167791"/>
    <lineage>
        <taxon>Eukaryota</taxon>
        <taxon>Viridiplantae</taxon>
        <taxon>Streptophyta</taxon>
        <taxon>Embryophyta</taxon>
        <taxon>Tracheophyta</taxon>
        <taxon>Spermatophyta</taxon>
        <taxon>Magnoliopsida</taxon>
        <taxon>eudicotyledons</taxon>
        <taxon>Gunneridae</taxon>
        <taxon>Pentapetalae</taxon>
        <taxon>rosids</taxon>
        <taxon>fabids</taxon>
        <taxon>Fabales</taxon>
        <taxon>Fabaceae</taxon>
        <taxon>Cercidoideae</taxon>
        <taxon>Cercideae</taxon>
        <taxon>Bauhiniinae</taxon>
        <taxon>Bauhinia</taxon>
    </lineage>
</organism>
<keyword evidence="2" id="KW-1185">Reference proteome</keyword>
<reference evidence="1 2" key="1">
    <citation type="journal article" date="2022" name="DNA Res.">
        <title>Chromosomal-level genome assembly of the orchid tree Bauhinia variegata (Leguminosae; Cercidoideae) supports the allotetraploid origin hypothesis of Bauhinia.</title>
        <authorList>
            <person name="Zhong Y."/>
            <person name="Chen Y."/>
            <person name="Zheng D."/>
            <person name="Pang J."/>
            <person name="Liu Y."/>
            <person name="Luo S."/>
            <person name="Meng S."/>
            <person name="Qian L."/>
            <person name="Wei D."/>
            <person name="Dai S."/>
            <person name="Zhou R."/>
        </authorList>
    </citation>
    <scope>NUCLEOTIDE SEQUENCE [LARGE SCALE GENOMIC DNA]</scope>
    <source>
        <strain evidence="1">BV-YZ2020</strain>
    </source>
</reference>
<dbReference type="Proteomes" id="UP000828941">
    <property type="component" value="Chromosome 10"/>
</dbReference>
<proteinExistence type="predicted"/>
<gene>
    <name evidence="1" type="ORF">L6164_024391</name>
</gene>